<feature type="domain" description="Glycosyltransferase 2-like" evidence="1">
    <location>
        <begin position="11"/>
        <end position="140"/>
    </location>
</feature>
<proteinExistence type="predicted"/>
<dbReference type="EMBL" id="RJLN01000064">
    <property type="protein sequence ID" value="RNL95788.1"/>
    <property type="molecule type" value="Genomic_DNA"/>
</dbReference>
<keyword evidence="4" id="KW-1185">Reference proteome</keyword>
<dbReference type="InterPro" id="IPR029044">
    <property type="entry name" value="Nucleotide-diphossugar_trans"/>
</dbReference>
<evidence type="ECO:0000313" key="3">
    <source>
        <dbReference type="EMBL" id="RNL95788.1"/>
    </source>
</evidence>
<dbReference type="Gene3D" id="3.90.550.10">
    <property type="entry name" value="Spore Coat Polysaccharide Biosynthesis Protein SpsA, Chain A"/>
    <property type="match status" value="1"/>
</dbReference>
<protein>
    <submittedName>
        <fullName evidence="3">Glycosyltransferase</fullName>
    </submittedName>
</protein>
<organism evidence="3 4">
    <name type="scientific">Micromonospora solifontis</name>
    <dbReference type="NCBI Taxonomy" id="2487138"/>
    <lineage>
        <taxon>Bacteria</taxon>
        <taxon>Bacillati</taxon>
        <taxon>Actinomycetota</taxon>
        <taxon>Actinomycetes</taxon>
        <taxon>Micromonosporales</taxon>
        <taxon>Micromonosporaceae</taxon>
        <taxon>Micromonospora</taxon>
    </lineage>
</organism>
<dbReference type="Pfam" id="PF00535">
    <property type="entry name" value="Glycos_transf_2"/>
    <property type="match status" value="1"/>
</dbReference>
<evidence type="ECO:0000259" key="1">
    <source>
        <dbReference type="Pfam" id="PF00535"/>
    </source>
</evidence>
<accession>A0ABX9WCI0</accession>
<gene>
    <name evidence="3" type="ORF">EFE23_20090</name>
</gene>
<dbReference type="Proteomes" id="UP000280698">
    <property type="component" value="Unassembled WGS sequence"/>
</dbReference>
<sequence length="510" mass="56952">MIVGAECPKVSVVVPAYNIGPHLDRLVESLERQSLPPEEFEVIFVDDGSTDATPRRLDDLAATHPHFHVVHQENSGWPSRPRNVGAELARGEYVFFADDDDWFADEALERLHACAREYDADIVVGKMAGHRRSVPRELFRQNRPNATLANAPLIDSLTCHKLFRRAFLDKHGLRFPEGPPRRLEDHRMVVRAYLLSGRTCVLADYTCYHHQRRTDAGNVTATRLDPAEYYAGLREALDIVDAHVPPGALRDRLHRRWLRNEMVERLRGRRMTDAPQDWIEQVAGEIRQIVRDRFAPGVAAGLPPLQRAIASLAEQGRVADLRRLAEWEAGVRAHGSITRWAVAGSTLTITVHAELRAGDEPMRFGADGRDLPVFPVDGVEPPPGAAPAGRPKVDLVARNRETQEEIFLPVTVDTERLPEGDVLLIRHRAAGTVDFAALNGGRTRGTWQLKARVTGAGWTRDTRLPLLVHCAADGARPRVEDERTFWSRLRRAVARRLGRGPAVPAPVVVA</sequence>
<dbReference type="SUPFAM" id="SSF53448">
    <property type="entry name" value="Nucleotide-diphospho-sugar transferases"/>
    <property type="match status" value="1"/>
</dbReference>
<dbReference type="Pfam" id="PF22181">
    <property type="entry name" value="TarS_linker"/>
    <property type="match status" value="1"/>
</dbReference>
<reference evidence="3 4" key="1">
    <citation type="submission" date="2018-11" db="EMBL/GenBank/DDBJ databases">
        <title>Micromonospora sp. PPF5-17, a new actinomycetes isolated from a hot spring soil.</title>
        <authorList>
            <person name="Thawai C."/>
        </authorList>
    </citation>
    <scope>NUCLEOTIDE SEQUENCE [LARGE SCALE GENOMIC DNA]</scope>
    <source>
        <strain evidence="3 4">PPF5-17</strain>
    </source>
</reference>
<dbReference type="PANTHER" id="PTHR22916:SF3">
    <property type="entry name" value="UDP-GLCNAC:BETAGAL BETA-1,3-N-ACETYLGLUCOSAMINYLTRANSFERASE-LIKE PROTEIN 1"/>
    <property type="match status" value="1"/>
</dbReference>
<feature type="domain" description="TarS/TarP linker" evidence="2">
    <location>
        <begin position="226"/>
        <end position="325"/>
    </location>
</feature>
<dbReference type="CDD" id="cd00761">
    <property type="entry name" value="Glyco_tranf_GTA_type"/>
    <property type="match status" value="1"/>
</dbReference>
<dbReference type="InterPro" id="IPR054028">
    <property type="entry name" value="TarS/TarP_linker"/>
</dbReference>
<dbReference type="InterPro" id="IPR001173">
    <property type="entry name" value="Glyco_trans_2-like"/>
</dbReference>
<dbReference type="PANTHER" id="PTHR22916">
    <property type="entry name" value="GLYCOSYLTRANSFERASE"/>
    <property type="match status" value="1"/>
</dbReference>
<name>A0ABX9WCI0_9ACTN</name>
<evidence type="ECO:0000313" key="4">
    <source>
        <dbReference type="Proteomes" id="UP000280698"/>
    </source>
</evidence>
<evidence type="ECO:0000259" key="2">
    <source>
        <dbReference type="Pfam" id="PF22181"/>
    </source>
</evidence>
<comment type="caution">
    <text evidence="3">The sequence shown here is derived from an EMBL/GenBank/DDBJ whole genome shotgun (WGS) entry which is preliminary data.</text>
</comment>